<evidence type="ECO:0000256" key="4">
    <source>
        <dbReference type="ARBA" id="ARBA00022989"/>
    </source>
</evidence>
<feature type="transmembrane region" description="Helical" evidence="6">
    <location>
        <begin position="117"/>
        <end position="134"/>
    </location>
</feature>
<feature type="domain" description="Peptidase S54 rhomboid" evidence="7">
    <location>
        <begin position="143"/>
        <end position="279"/>
    </location>
</feature>
<keyword evidence="4 6" id="KW-1133">Transmembrane helix</keyword>
<dbReference type="GO" id="GO:0006508">
    <property type="term" value="P:proteolysis"/>
    <property type="evidence" value="ECO:0007669"/>
    <property type="project" value="UniProtKB-KW"/>
</dbReference>
<dbReference type="SUPFAM" id="SSF144091">
    <property type="entry name" value="Rhomboid-like"/>
    <property type="match status" value="1"/>
</dbReference>
<keyword evidence="6" id="KW-0720">Serine protease</keyword>
<dbReference type="InterPro" id="IPR022764">
    <property type="entry name" value="Peptidase_S54_rhomboid_dom"/>
</dbReference>
<reference evidence="8" key="1">
    <citation type="submission" date="2020-06" db="EMBL/GenBank/DDBJ databases">
        <authorList>
            <person name="Li T."/>
            <person name="Hu X."/>
            <person name="Zhang T."/>
            <person name="Song X."/>
            <person name="Zhang H."/>
            <person name="Dai N."/>
            <person name="Sheng W."/>
            <person name="Hou X."/>
            <person name="Wei L."/>
        </authorList>
    </citation>
    <scope>NUCLEOTIDE SEQUENCE</scope>
    <source>
        <strain evidence="8">G02</strain>
        <tissue evidence="8">Leaf</tissue>
    </source>
</reference>
<feature type="transmembrane region" description="Helical" evidence="6">
    <location>
        <begin position="154"/>
        <end position="173"/>
    </location>
</feature>
<evidence type="ECO:0000313" key="8">
    <source>
        <dbReference type="EMBL" id="KAL0354953.1"/>
    </source>
</evidence>
<dbReference type="InterPro" id="IPR035952">
    <property type="entry name" value="Rhomboid-like_sf"/>
</dbReference>
<dbReference type="PANTHER" id="PTHR22936:SF75">
    <property type="entry name" value="RHOMBOID-LIKE PROTEIN 8"/>
    <property type="match status" value="1"/>
</dbReference>
<evidence type="ECO:0000259" key="7">
    <source>
        <dbReference type="Pfam" id="PF01694"/>
    </source>
</evidence>
<organism evidence="8">
    <name type="scientific">Sesamum radiatum</name>
    <name type="common">Black benniseed</name>
    <dbReference type="NCBI Taxonomy" id="300843"/>
    <lineage>
        <taxon>Eukaryota</taxon>
        <taxon>Viridiplantae</taxon>
        <taxon>Streptophyta</taxon>
        <taxon>Embryophyta</taxon>
        <taxon>Tracheophyta</taxon>
        <taxon>Spermatophyta</taxon>
        <taxon>Magnoliopsida</taxon>
        <taxon>eudicotyledons</taxon>
        <taxon>Gunneridae</taxon>
        <taxon>Pentapetalae</taxon>
        <taxon>asterids</taxon>
        <taxon>lamiids</taxon>
        <taxon>Lamiales</taxon>
        <taxon>Pedaliaceae</taxon>
        <taxon>Sesamum</taxon>
    </lineage>
</organism>
<evidence type="ECO:0000256" key="1">
    <source>
        <dbReference type="ARBA" id="ARBA00004141"/>
    </source>
</evidence>
<comment type="subcellular location">
    <subcellularLocation>
        <location evidence="1 6">Membrane</location>
        <topology evidence="1 6">Multi-pass membrane protein</topology>
    </subcellularLocation>
</comment>
<comment type="caution">
    <text evidence="6">Lacks conserved residue(s) required for the propagation of feature annotation.</text>
</comment>
<feature type="transmembrane region" description="Helical" evidence="6">
    <location>
        <begin position="185"/>
        <end position="203"/>
    </location>
</feature>
<keyword evidence="6" id="KW-0378">Hydrolase</keyword>
<dbReference type="AlphaFoldDB" id="A0AAW2PIW9"/>
<dbReference type="EMBL" id="JACGWJ010000017">
    <property type="protein sequence ID" value="KAL0354953.1"/>
    <property type="molecule type" value="Genomic_DNA"/>
</dbReference>
<evidence type="ECO:0000256" key="6">
    <source>
        <dbReference type="RuleBase" id="RU362115"/>
    </source>
</evidence>
<evidence type="ECO:0000256" key="5">
    <source>
        <dbReference type="ARBA" id="ARBA00023136"/>
    </source>
</evidence>
<feature type="transmembrane region" description="Helical" evidence="6">
    <location>
        <begin position="209"/>
        <end position="230"/>
    </location>
</feature>
<dbReference type="PANTHER" id="PTHR22936">
    <property type="entry name" value="RHOMBOID-RELATED"/>
    <property type="match status" value="1"/>
</dbReference>
<keyword evidence="5 6" id="KW-0472">Membrane</keyword>
<comment type="catalytic activity">
    <reaction evidence="6">
        <text>Cleaves type-1 transmembrane domains using a catalytic dyad composed of serine and histidine that are contributed by different transmembrane domains.</text>
        <dbReference type="EC" id="3.4.21.105"/>
    </reaction>
</comment>
<dbReference type="EC" id="3.4.21.105" evidence="6"/>
<dbReference type="Pfam" id="PF01694">
    <property type="entry name" value="Rhomboid"/>
    <property type="match status" value="1"/>
</dbReference>
<evidence type="ECO:0000256" key="3">
    <source>
        <dbReference type="ARBA" id="ARBA00022692"/>
    </source>
</evidence>
<feature type="transmembrane region" description="Helical" evidence="6">
    <location>
        <begin position="313"/>
        <end position="334"/>
    </location>
</feature>
<protein>
    <recommendedName>
        <fullName evidence="6">RHOMBOID-like protein</fullName>
        <ecNumber evidence="6">3.4.21.105</ecNumber>
    </recommendedName>
</protein>
<comment type="caution">
    <text evidence="8">The sequence shown here is derived from an EMBL/GenBank/DDBJ whole genome shotgun (WGS) entry which is preliminary data.</text>
</comment>
<feature type="transmembrane region" description="Helical" evidence="6">
    <location>
        <begin position="54"/>
        <end position="73"/>
    </location>
</feature>
<keyword evidence="6" id="KW-0645">Protease</keyword>
<dbReference type="InterPro" id="IPR002610">
    <property type="entry name" value="Peptidase_S54_rhomboid-like"/>
</dbReference>
<dbReference type="GO" id="GO:0004252">
    <property type="term" value="F:serine-type endopeptidase activity"/>
    <property type="evidence" value="ECO:0007669"/>
    <property type="project" value="InterPro"/>
</dbReference>
<dbReference type="GO" id="GO:0016020">
    <property type="term" value="C:membrane"/>
    <property type="evidence" value="ECO:0007669"/>
    <property type="project" value="UniProtKB-SubCell"/>
</dbReference>
<dbReference type="Gene3D" id="1.20.1540.10">
    <property type="entry name" value="Rhomboid-like"/>
    <property type="match status" value="1"/>
</dbReference>
<name>A0AAW2PIW9_SESRA</name>
<feature type="transmembrane region" description="Helical" evidence="6">
    <location>
        <begin position="262"/>
        <end position="280"/>
    </location>
</feature>
<accession>A0AAW2PIW9</accession>
<comment type="function">
    <text evidence="6">Serine protease involved in intramembrane proteolysis.</text>
</comment>
<proteinExistence type="inferred from homology"/>
<keyword evidence="3 6" id="KW-0812">Transmembrane</keyword>
<evidence type="ECO:0000256" key="2">
    <source>
        <dbReference type="ARBA" id="ARBA00009045"/>
    </source>
</evidence>
<comment type="similarity">
    <text evidence="2 6">Belongs to the peptidase S54 family.</text>
</comment>
<feature type="transmembrane region" description="Helical" evidence="6">
    <location>
        <begin position="237"/>
        <end position="256"/>
    </location>
</feature>
<gene>
    <name evidence="8" type="ORF">Sradi_3942200</name>
</gene>
<reference evidence="8" key="2">
    <citation type="journal article" date="2024" name="Plant">
        <title>Genomic evolution and insights into agronomic trait innovations of Sesamum species.</title>
        <authorList>
            <person name="Miao H."/>
            <person name="Wang L."/>
            <person name="Qu L."/>
            <person name="Liu H."/>
            <person name="Sun Y."/>
            <person name="Le M."/>
            <person name="Wang Q."/>
            <person name="Wei S."/>
            <person name="Zheng Y."/>
            <person name="Lin W."/>
            <person name="Duan Y."/>
            <person name="Cao H."/>
            <person name="Xiong S."/>
            <person name="Wang X."/>
            <person name="Wei L."/>
            <person name="Li C."/>
            <person name="Ma Q."/>
            <person name="Ju M."/>
            <person name="Zhao R."/>
            <person name="Li G."/>
            <person name="Mu C."/>
            <person name="Tian Q."/>
            <person name="Mei H."/>
            <person name="Zhang T."/>
            <person name="Gao T."/>
            <person name="Zhang H."/>
        </authorList>
    </citation>
    <scope>NUCLEOTIDE SEQUENCE</scope>
    <source>
        <strain evidence="8">G02</strain>
    </source>
</reference>
<sequence>MEETPKLQTQIEIRPIQTPQPRISAELTAEELLKEQRIPFPFFRPLSQRKENTWLISLFFILHLIAFAATMIVNDCWEISHAQCALKQLGRFSFQPLSENPLLGPSASASVSSTLKICLLIVLIRLWLDAVGALRLRYLVKDHQFWRLFTSPCLHAGVFHFIVNLSSVVFVGVHMEQEFGPLRVGVIYILSALCGSLVATLFLQDRPSVACSGALFGLLGATLSGLIWNWKIYSKKFATLMALLIISMVNGILGLMPYVSNFANIGGFISGFLAGFIILFKPQVGQGYQAKAGLFDFNIKHSVKLKQKLDKPVLRSVSLVIFTLLFAGVAVAALQGINLNRYCSWCQYIDCVPFKWWSCSNKARSCETMISSQQLTLTCSDNGNFRVLPFTNISQARLEDLCNLICS</sequence>